<dbReference type="PANTHER" id="PTHR33693">
    <property type="entry name" value="TYPE-5 URACIL-DNA GLYCOSYLASE"/>
    <property type="match status" value="1"/>
</dbReference>
<dbReference type="Gene3D" id="3.40.470.10">
    <property type="entry name" value="Uracil-DNA glycosylase-like domain"/>
    <property type="match status" value="1"/>
</dbReference>
<keyword evidence="7" id="KW-0234">DNA repair</keyword>
<name>A0A917UVS3_9PSED</name>
<feature type="domain" description="Uracil-DNA glycosylase-like" evidence="8">
    <location>
        <begin position="44"/>
        <end position="228"/>
    </location>
</feature>
<dbReference type="Pfam" id="PF03167">
    <property type="entry name" value="UDG"/>
    <property type="match status" value="1"/>
</dbReference>
<dbReference type="GO" id="GO:0006281">
    <property type="term" value="P:DNA repair"/>
    <property type="evidence" value="ECO:0007669"/>
    <property type="project" value="UniProtKB-KW"/>
</dbReference>
<evidence type="ECO:0000256" key="5">
    <source>
        <dbReference type="ARBA" id="ARBA00023004"/>
    </source>
</evidence>
<dbReference type="RefSeq" id="WP_188982365.1">
    <property type="nucleotide sequence ID" value="NZ_BMPO01000003.1"/>
</dbReference>
<keyword evidence="5" id="KW-0408">Iron</keyword>
<gene>
    <name evidence="9" type="ORF">GCM10009304_13060</name>
</gene>
<organism evidence="9 10">
    <name type="scientific">Pseudomonas matsuisoli</name>
    <dbReference type="NCBI Taxonomy" id="1515666"/>
    <lineage>
        <taxon>Bacteria</taxon>
        <taxon>Pseudomonadati</taxon>
        <taxon>Pseudomonadota</taxon>
        <taxon>Gammaproteobacteria</taxon>
        <taxon>Pseudomonadales</taxon>
        <taxon>Pseudomonadaceae</taxon>
        <taxon>Pseudomonas</taxon>
    </lineage>
</organism>
<evidence type="ECO:0000313" key="9">
    <source>
        <dbReference type="EMBL" id="GGJ88862.1"/>
    </source>
</evidence>
<evidence type="ECO:0000256" key="2">
    <source>
        <dbReference type="ARBA" id="ARBA00022723"/>
    </source>
</evidence>
<evidence type="ECO:0000256" key="3">
    <source>
        <dbReference type="ARBA" id="ARBA00022763"/>
    </source>
</evidence>
<dbReference type="SUPFAM" id="SSF52141">
    <property type="entry name" value="Uracil-DNA glycosylase-like"/>
    <property type="match status" value="1"/>
</dbReference>
<dbReference type="InterPro" id="IPR051536">
    <property type="entry name" value="UDG_Type-4/5"/>
</dbReference>
<protein>
    <recommendedName>
        <fullName evidence="8">Uracil-DNA glycosylase-like domain-containing protein</fullName>
    </recommendedName>
</protein>
<dbReference type="EMBL" id="BMPO01000003">
    <property type="protein sequence ID" value="GGJ88862.1"/>
    <property type="molecule type" value="Genomic_DNA"/>
</dbReference>
<accession>A0A917UVS3</accession>
<dbReference type="SMART" id="SM00986">
    <property type="entry name" value="UDG"/>
    <property type="match status" value="1"/>
</dbReference>
<dbReference type="InterPro" id="IPR005122">
    <property type="entry name" value="Uracil-DNA_glycosylase-like"/>
</dbReference>
<comment type="caution">
    <text evidence="9">The sequence shown here is derived from an EMBL/GenBank/DDBJ whole genome shotgun (WGS) entry which is preliminary data.</text>
</comment>
<keyword evidence="6" id="KW-0411">Iron-sulfur</keyword>
<evidence type="ECO:0000256" key="4">
    <source>
        <dbReference type="ARBA" id="ARBA00022801"/>
    </source>
</evidence>
<proteinExistence type="predicted"/>
<dbReference type="AlphaFoldDB" id="A0A917UVS3"/>
<keyword evidence="4" id="KW-0378">Hydrolase</keyword>
<evidence type="ECO:0000256" key="6">
    <source>
        <dbReference type="ARBA" id="ARBA00023014"/>
    </source>
</evidence>
<keyword evidence="1" id="KW-0004">4Fe-4S</keyword>
<keyword evidence="3" id="KW-0227">DNA damage</keyword>
<dbReference type="Proteomes" id="UP000635983">
    <property type="component" value="Unassembled WGS sequence"/>
</dbReference>
<dbReference type="GO" id="GO:0046872">
    <property type="term" value="F:metal ion binding"/>
    <property type="evidence" value="ECO:0007669"/>
    <property type="project" value="UniProtKB-KW"/>
</dbReference>
<keyword evidence="2" id="KW-0479">Metal-binding</keyword>
<reference evidence="9" key="1">
    <citation type="journal article" date="2014" name="Int. J. Syst. Evol. Microbiol.">
        <title>Complete genome sequence of Corynebacterium casei LMG S-19264T (=DSM 44701T), isolated from a smear-ripened cheese.</title>
        <authorList>
            <consortium name="US DOE Joint Genome Institute (JGI-PGF)"/>
            <person name="Walter F."/>
            <person name="Albersmeier A."/>
            <person name="Kalinowski J."/>
            <person name="Ruckert C."/>
        </authorList>
    </citation>
    <scope>NUCLEOTIDE SEQUENCE</scope>
    <source>
        <strain evidence="9">JCM 30078</strain>
    </source>
</reference>
<dbReference type="GO" id="GO:0051539">
    <property type="term" value="F:4 iron, 4 sulfur cluster binding"/>
    <property type="evidence" value="ECO:0007669"/>
    <property type="project" value="UniProtKB-KW"/>
</dbReference>
<evidence type="ECO:0000313" key="10">
    <source>
        <dbReference type="Proteomes" id="UP000635983"/>
    </source>
</evidence>
<dbReference type="InterPro" id="IPR036895">
    <property type="entry name" value="Uracil-DNA_glycosylase-like_sf"/>
</dbReference>
<keyword evidence="10" id="KW-1185">Reference proteome</keyword>
<evidence type="ECO:0000256" key="7">
    <source>
        <dbReference type="ARBA" id="ARBA00023204"/>
    </source>
</evidence>
<dbReference type="PANTHER" id="PTHR33693:SF1">
    <property type="entry name" value="TYPE-4 URACIL-DNA GLYCOSYLASE"/>
    <property type="match status" value="1"/>
</dbReference>
<reference evidence="9" key="2">
    <citation type="submission" date="2020-09" db="EMBL/GenBank/DDBJ databases">
        <authorList>
            <person name="Sun Q."/>
            <person name="Ohkuma M."/>
        </authorList>
    </citation>
    <scope>NUCLEOTIDE SEQUENCE</scope>
    <source>
        <strain evidence="9">JCM 30078</strain>
    </source>
</reference>
<dbReference type="GO" id="GO:0097506">
    <property type="term" value="F:deaminated base DNA N-glycosylase activity"/>
    <property type="evidence" value="ECO:0007669"/>
    <property type="project" value="UniProtKB-ARBA"/>
</dbReference>
<evidence type="ECO:0000256" key="1">
    <source>
        <dbReference type="ARBA" id="ARBA00022485"/>
    </source>
</evidence>
<dbReference type="SMART" id="SM00987">
    <property type="entry name" value="UreE_C"/>
    <property type="match status" value="1"/>
</dbReference>
<sequence>MPACADATLPDAIRKAFRDLASQTPGIDCEVYQRFEKDPLEPIVGLGQHTARISFFGRDPGRDEVRHGLPFVGSGGQVVRKVIYRRLNGREMPTFEASLEVGRSFFWINTVPYKPLGNKAWSMAVKRRFHPLMRQLLIEQWSGHELITFGREAFLWFGIDQPKQVRDALEAFWRSDGRFTESIQIPLTTATGDCRVFSVHPLPHPSPLNQTWYTRFPALLNTRLQQLNVGSCSG</sequence>
<evidence type="ECO:0000259" key="8">
    <source>
        <dbReference type="SMART" id="SM00986"/>
    </source>
</evidence>